<evidence type="ECO:0000259" key="1">
    <source>
        <dbReference type="Pfam" id="PF01636"/>
    </source>
</evidence>
<accession>A0A2M7QCM8</accession>
<dbReference type="SUPFAM" id="SSF56112">
    <property type="entry name" value="Protein kinase-like (PK-like)"/>
    <property type="match status" value="1"/>
</dbReference>
<reference evidence="3" key="1">
    <citation type="submission" date="2017-09" db="EMBL/GenBank/DDBJ databases">
        <title>Depth-based differentiation of microbial function through sediment-hosted aquifers and enrichment of novel symbionts in the deep terrestrial subsurface.</title>
        <authorList>
            <person name="Probst A.J."/>
            <person name="Ladd B."/>
            <person name="Jarett J.K."/>
            <person name="Geller-Mcgrath D.E."/>
            <person name="Sieber C.M.K."/>
            <person name="Emerson J.B."/>
            <person name="Anantharaman K."/>
            <person name="Thomas B.C."/>
            <person name="Malmstrom R."/>
            <person name="Stieglmeier M."/>
            <person name="Klingl A."/>
            <person name="Woyke T."/>
            <person name="Ryan C.M."/>
            <person name="Banfield J.F."/>
        </authorList>
    </citation>
    <scope>NUCLEOTIDE SEQUENCE [LARGE SCALE GENOMIC DNA]</scope>
</reference>
<protein>
    <recommendedName>
        <fullName evidence="1">Aminoglycoside phosphotransferase domain-containing protein</fullName>
    </recommendedName>
</protein>
<comment type="caution">
    <text evidence="2">The sequence shown here is derived from an EMBL/GenBank/DDBJ whole genome shotgun (WGS) entry which is preliminary data.</text>
</comment>
<dbReference type="InterPro" id="IPR011009">
    <property type="entry name" value="Kinase-like_dom_sf"/>
</dbReference>
<sequence>MNNPKLFYYSLPKYHFKYKTVKNIPEAVSKVQKILNQLSLVPQSDIRKVVSDNTKAHYSAVVLDSKKNKYFIKIKFQKNYFLDKIFERNLILSRILSQNPEISLIKYIPRVVEATEDYTLSEFTDGMNLGYRYQYNYSIIKKSDLALINGVLASLKAFPIKLFNNTIESYGWDYFLFLIFELTDFQANARVFESHFPKEMVLGIDRLRKNTILKEILDTAPQQLCHGDFKPNNLMLKNNRIYLVDWDAYGIGSKYIDISYFYDKIYRQPQIQKKYLIAHNGTSIKSQILQYAWLFAYSFSECFYLIGHVNELINKSTEDAEAIKKIFKNELDNTTIFFHNLIELV</sequence>
<feature type="domain" description="Aminoglycoside phosphotransferase" evidence="1">
    <location>
        <begin position="212"/>
        <end position="268"/>
    </location>
</feature>
<dbReference type="Proteomes" id="UP000230108">
    <property type="component" value="Unassembled WGS sequence"/>
</dbReference>
<dbReference type="Gene3D" id="3.90.1200.10">
    <property type="match status" value="1"/>
</dbReference>
<proteinExistence type="predicted"/>
<evidence type="ECO:0000313" key="3">
    <source>
        <dbReference type="Proteomes" id="UP000230108"/>
    </source>
</evidence>
<dbReference type="EMBL" id="PFLF01000105">
    <property type="protein sequence ID" value="PIY68623.1"/>
    <property type="molecule type" value="Genomic_DNA"/>
</dbReference>
<dbReference type="Pfam" id="PF01636">
    <property type="entry name" value="APH"/>
    <property type="match status" value="1"/>
</dbReference>
<dbReference type="InterPro" id="IPR002575">
    <property type="entry name" value="Aminoglycoside_PTrfase"/>
</dbReference>
<gene>
    <name evidence="2" type="ORF">COY90_04915</name>
</gene>
<evidence type="ECO:0000313" key="2">
    <source>
        <dbReference type="EMBL" id="PIY68623.1"/>
    </source>
</evidence>
<dbReference type="AlphaFoldDB" id="A0A2M7QCM8"/>
<name>A0A2M7QCM8_9BACT</name>
<organism evidence="2 3">
    <name type="scientific">Candidatus Roizmanbacteria bacterium CG_4_10_14_0_8_um_filter_39_9</name>
    <dbReference type="NCBI Taxonomy" id="1974829"/>
    <lineage>
        <taxon>Bacteria</taxon>
        <taxon>Candidatus Roizmaniibacteriota</taxon>
    </lineage>
</organism>